<keyword evidence="1" id="KW-0732">Signal</keyword>
<dbReference type="PANTHER" id="PTHR38037:SF2">
    <property type="entry name" value="ATP-DEPENDENT ZINC PROTEASE DOMAIN-CONTAINING PROTEIN-RELATED"/>
    <property type="match status" value="1"/>
</dbReference>
<evidence type="ECO:0000313" key="3">
    <source>
        <dbReference type="EMBL" id="MDR5867771.1"/>
    </source>
</evidence>
<dbReference type="InterPro" id="IPR021109">
    <property type="entry name" value="Peptidase_aspartic_dom_sf"/>
</dbReference>
<accession>A0ABU1G4D7</accession>
<dbReference type="Gene3D" id="2.40.70.10">
    <property type="entry name" value="Acid Proteases"/>
    <property type="match status" value="1"/>
</dbReference>
<reference evidence="3 4" key="1">
    <citation type="submission" date="2023-04" db="EMBL/GenBank/DDBJ databases">
        <title>A long-awaited taxogenomic arrangement of the family Halomonadaceae.</title>
        <authorList>
            <person name="De La Haba R."/>
            <person name="Chuvochina M."/>
            <person name="Wittouck S."/>
            <person name="Arahal D.R."/>
            <person name="Sanchez-Porro C."/>
            <person name="Hugenholtz P."/>
            <person name="Ventosa A."/>
        </authorList>
    </citation>
    <scope>NUCLEOTIDE SEQUENCE [LARGE SCALE GENOMIC DNA]</scope>
    <source>
        <strain evidence="3 4">DSM 23530</strain>
    </source>
</reference>
<dbReference type="EMBL" id="JARWAK010000011">
    <property type="protein sequence ID" value="MDR5867771.1"/>
    <property type="molecule type" value="Genomic_DNA"/>
</dbReference>
<dbReference type="RefSeq" id="WP_309653359.1">
    <property type="nucleotide sequence ID" value="NZ_JARWAK010000011.1"/>
</dbReference>
<gene>
    <name evidence="3" type="ORF">QC818_13330</name>
</gene>
<dbReference type="Pfam" id="PF05618">
    <property type="entry name" value="Zn_protease"/>
    <property type="match status" value="1"/>
</dbReference>
<dbReference type="InterPro" id="IPR008503">
    <property type="entry name" value="Asp_endopeptidase"/>
</dbReference>
<evidence type="ECO:0000259" key="2">
    <source>
        <dbReference type="Pfam" id="PF05618"/>
    </source>
</evidence>
<feature type="domain" description="Retropepsin-like aspartic endopeptidase" evidence="2">
    <location>
        <begin position="31"/>
        <end position="167"/>
    </location>
</feature>
<comment type="caution">
    <text evidence="3">The sequence shown here is derived from an EMBL/GenBank/DDBJ whole genome shotgun (WGS) entry which is preliminary data.</text>
</comment>
<evidence type="ECO:0000313" key="4">
    <source>
        <dbReference type="Proteomes" id="UP001264519"/>
    </source>
</evidence>
<feature type="signal peptide" evidence="1">
    <location>
        <begin position="1"/>
        <end position="25"/>
    </location>
</feature>
<dbReference type="SUPFAM" id="SSF50630">
    <property type="entry name" value="Acid proteases"/>
    <property type="match status" value="1"/>
</dbReference>
<feature type="chain" id="PRO_5047021888" evidence="1">
    <location>
        <begin position="26"/>
        <end position="189"/>
    </location>
</feature>
<proteinExistence type="predicted"/>
<protein>
    <submittedName>
        <fullName evidence="3">RimK/LysX family protein</fullName>
    </submittedName>
</protein>
<dbReference type="PANTHER" id="PTHR38037">
    <property type="entry name" value="ZN_PROTEASE DOMAIN-CONTAINING PROTEIN"/>
    <property type="match status" value="1"/>
</dbReference>
<sequence length="189" mass="21249">MLPILRGCRLTGLAAALLFSAPLAAAEGSDVVGWVEKTRILPWGVEVKAKLDSGALTSSMQAEHIEEFQRDGEDWVRFVVEVEDERTGEVVERTFEREVFRRLKVTGAGGVDRRQVVLMTICLGDTRYEEQFSLEDRDDLIYPVLLGRRTLQSLGPLDVTETFLRPPTCDEASPLRRHADKVYDEDLGV</sequence>
<evidence type="ECO:0000256" key="1">
    <source>
        <dbReference type="SAM" id="SignalP"/>
    </source>
</evidence>
<organism evidence="3 4">
    <name type="scientific">Halomonas koreensis</name>
    <dbReference type="NCBI Taxonomy" id="245385"/>
    <lineage>
        <taxon>Bacteria</taxon>
        <taxon>Pseudomonadati</taxon>
        <taxon>Pseudomonadota</taxon>
        <taxon>Gammaproteobacteria</taxon>
        <taxon>Oceanospirillales</taxon>
        <taxon>Halomonadaceae</taxon>
        <taxon>Halomonas</taxon>
    </lineage>
</organism>
<keyword evidence="4" id="KW-1185">Reference proteome</keyword>
<dbReference type="Proteomes" id="UP001264519">
    <property type="component" value="Unassembled WGS sequence"/>
</dbReference>
<name>A0ABU1G4D7_9GAMM</name>